<evidence type="ECO:0000256" key="5">
    <source>
        <dbReference type="ARBA" id="ARBA00023163"/>
    </source>
</evidence>
<name>A0ABQ9GJJ4_9NEOP</name>
<proteinExistence type="inferred from homology"/>
<feature type="domain" description="Transcriptional coactivator p15 (PC4) C-terminal" evidence="8">
    <location>
        <begin position="31"/>
        <end position="68"/>
    </location>
</feature>
<dbReference type="SUPFAM" id="SSF54447">
    <property type="entry name" value="ssDNA-binding transcriptional regulator domain"/>
    <property type="match status" value="1"/>
</dbReference>
<keyword evidence="4" id="KW-0238">DNA-binding</keyword>
<evidence type="ECO:0000256" key="1">
    <source>
        <dbReference type="ARBA" id="ARBA00004123"/>
    </source>
</evidence>
<keyword evidence="5" id="KW-0804">Transcription</keyword>
<evidence type="ECO:0000259" key="8">
    <source>
        <dbReference type="Pfam" id="PF02229"/>
    </source>
</evidence>
<comment type="subcellular location">
    <subcellularLocation>
        <location evidence="1">Nucleus</location>
    </subcellularLocation>
</comment>
<accession>A0ABQ9GJJ4</accession>
<keyword evidence="3" id="KW-0805">Transcription regulation</keyword>
<evidence type="ECO:0000313" key="10">
    <source>
        <dbReference type="Proteomes" id="UP001159363"/>
    </source>
</evidence>
<evidence type="ECO:0000256" key="2">
    <source>
        <dbReference type="ARBA" id="ARBA00009001"/>
    </source>
</evidence>
<comment type="similarity">
    <text evidence="2">Belongs to the transcriptional coactivator PC4 family.</text>
</comment>
<protein>
    <recommendedName>
        <fullName evidence="8">Transcriptional coactivator p15 (PC4) C-terminal domain-containing protein</fullName>
    </recommendedName>
</protein>
<evidence type="ECO:0000256" key="3">
    <source>
        <dbReference type="ARBA" id="ARBA00023015"/>
    </source>
</evidence>
<dbReference type="InterPro" id="IPR045125">
    <property type="entry name" value="Sub1/Tcp4-like"/>
</dbReference>
<evidence type="ECO:0000313" key="9">
    <source>
        <dbReference type="EMBL" id="KAJ8872189.1"/>
    </source>
</evidence>
<reference evidence="9 10" key="1">
    <citation type="submission" date="2023-02" db="EMBL/GenBank/DDBJ databases">
        <title>LHISI_Scaffold_Assembly.</title>
        <authorList>
            <person name="Stuart O.P."/>
            <person name="Cleave R."/>
            <person name="Magrath M.J.L."/>
            <person name="Mikheyev A.S."/>
        </authorList>
    </citation>
    <scope>NUCLEOTIDE SEQUENCE [LARGE SCALE GENOMIC DNA]</scope>
    <source>
        <strain evidence="9">Daus_M_001</strain>
        <tissue evidence="9">Leg muscle</tissue>
    </source>
</reference>
<dbReference type="InterPro" id="IPR003173">
    <property type="entry name" value="PC4_C"/>
</dbReference>
<organism evidence="9 10">
    <name type="scientific">Dryococelus australis</name>
    <dbReference type="NCBI Taxonomy" id="614101"/>
    <lineage>
        <taxon>Eukaryota</taxon>
        <taxon>Metazoa</taxon>
        <taxon>Ecdysozoa</taxon>
        <taxon>Arthropoda</taxon>
        <taxon>Hexapoda</taxon>
        <taxon>Insecta</taxon>
        <taxon>Pterygota</taxon>
        <taxon>Neoptera</taxon>
        <taxon>Polyneoptera</taxon>
        <taxon>Phasmatodea</taxon>
        <taxon>Verophasmatodea</taxon>
        <taxon>Anareolatae</taxon>
        <taxon>Phasmatidae</taxon>
        <taxon>Eurycanthinae</taxon>
        <taxon>Dryococelus</taxon>
    </lineage>
</organism>
<evidence type="ECO:0000256" key="7">
    <source>
        <dbReference type="SAM" id="MobiDB-lite"/>
    </source>
</evidence>
<comment type="caution">
    <text evidence="9">The sequence shown here is derived from an EMBL/GenBank/DDBJ whole genome shotgun (WGS) entry which is preliminary data.</text>
</comment>
<evidence type="ECO:0000256" key="4">
    <source>
        <dbReference type="ARBA" id="ARBA00023125"/>
    </source>
</evidence>
<dbReference type="PANTHER" id="PTHR13215">
    <property type="entry name" value="RNA POLYMERASE II TRANSCRIPTIONAL COACTIVATOR"/>
    <property type="match status" value="1"/>
</dbReference>
<dbReference type="EMBL" id="JARBHB010000011">
    <property type="protein sequence ID" value="KAJ8872189.1"/>
    <property type="molecule type" value="Genomic_DNA"/>
</dbReference>
<gene>
    <name evidence="9" type="ORF">PR048_025791</name>
</gene>
<keyword evidence="10" id="KW-1185">Reference proteome</keyword>
<keyword evidence="6" id="KW-0539">Nucleus</keyword>
<sequence length="178" mass="20634">MAGVFQREPPSKKTKSNTSAPKKQDDEEPSWQLENKRYVKVREFRGRVFVDIREYYEADGELKPGKKGEPRSNWEALQCSRVLLQSREFFLSQYHNFASTLSSRKEGSEDAVLVARQLALSSPAERKEIRSCWWYKCIGQRQVKQAETYRPPTDNPTSGMERSHISEVLVSGNVREFL</sequence>
<feature type="region of interest" description="Disordered" evidence="7">
    <location>
        <begin position="1"/>
        <end position="31"/>
    </location>
</feature>
<dbReference type="InterPro" id="IPR009044">
    <property type="entry name" value="ssDNA-bd_transcriptional_reg"/>
</dbReference>
<evidence type="ECO:0000256" key="6">
    <source>
        <dbReference type="ARBA" id="ARBA00023242"/>
    </source>
</evidence>
<dbReference type="Proteomes" id="UP001159363">
    <property type="component" value="Chromosome 10"/>
</dbReference>
<dbReference type="Pfam" id="PF02229">
    <property type="entry name" value="PC4"/>
    <property type="match status" value="1"/>
</dbReference>
<dbReference type="Gene3D" id="2.30.31.10">
    <property type="entry name" value="Transcriptional Coactivator Pc4, Chain A"/>
    <property type="match status" value="1"/>
</dbReference>